<dbReference type="InterPro" id="IPR036986">
    <property type="entry name" value="S4_RNA-bd_sf"/>
</dbReference>
<protein>
    <submittedName>
        <fullName evidence="3">RNA-binding S4 domain-containing protein</fullName>
    </submittedName>
</protein>
<dbReference type="Gene3D" id="3.10.290.10">
    <property type="entry name" value="RNA-binding S4 domain"/>
    <property type="match status" value="1"/>
</dbReference>
<dbReference type="SMART" id="SM00363">
    <property type="entry name" value="S4"/>
    <property type="match status" value="1"/>
</dbReference>
<evidence type="ECO:0000313" key="4">
    <source>
        <dbReference type="Proteomes" id="UP001226160"/>
    </source>
</evidence>
<gene>
    <name evidence="3" type="ORF">QPX54_00115</name>
</gene>
<dbReference type="PROSITE" id="PS50889">
    <property type="entry name" value="S4"/>
    <property type="match status" value="1"/>
</dbReference>
<dbReference type="CDD" id="cd00165">
    <property type="entry name" value="S4"/>
    <property type="match status" value="1"/>
</dbReference>
<feature type="domain" description="RNA-binding S4" evidence="2">
    <location>
        <begin position="17"/>
        <end position="77"/>
    </location>
</feature>
<dbReference type="Pfam" id="PF13275">
    <property type="entry name" value="S4_2"/>
    <property type="match status" value="1"/>
</dbReference>
<dbReference type="AlphaFoldDB" id="A0AAP4BRB2"/>
<evidence type="ECO:0000256" key="1">
    <source>
        <dbReference type="PROSITE-ProRule" id="PRU00182"/>
    </source>
</evidence>
<dbReference type="RefSeq" id="WP_284572186.1">
    <property type="nucleotide sequence ID" value="NZ_JASNUG010000004.1"/>
</dbReference>
<dbReference type="InterPro" id="IPR002942">
    <property type="entry name" value="S4_RNA-bd"/>
</dbReference>
<dbReference type="SUPFAM" id="SSF55174">
    <property type="entry name" value="Alpha-L RNA-binding motif"/>
    <property type="match status" value="1"/>
</dbReference>
<keyword evidence="1" id="KW-0694">RNA-binding</keyword>
<sequence length="102" mass="10624">MTTADNYPSIPISGASIKLGQFIKLASLVATGGEAKELIAAGAVTVNGAPVDKRGAALHPGDVVCIDDECVLVAAADDLADDDYFDEATADDDFDPEKWRNL</sequence>
<name>A0AAP4BRB2_9CORY</name>
<evidence type="ECO:0000259" key="2">
    <source>
        <dbReference type="SMART" id="SM00363"/>
    </source>
</evidence>
<proteinExistence type="predicted"/>
<dbReference type="EMBL" id="JASNVP010000001">
    <property type="protein sequence ID" value="MDK4324930.1"/>
    <property type="molecule type" value="Genomic_DNA"/>
</dbReference>
<dbReference type="GO" id="GO:0003723">
    <property type="term" value="F:RNA binding"/>
    <property type="evidence" value="ECO:0007669"/>
    <property type="project" value="UniProtKB-KW"/>
</dbReference>
<dbReference type="Proteomes" id="UP001226160">
    <property type="component" value="Unassembled WGS sequence"/>
</dbReference>
<reference evidence="3" key="1">
    <citation type="submission" date="2023-05" db="EMBL/GenBank/DDBJ databases">
        <title>Metabolic capabilities are highly conserved among human nasal-associated Corynebacterium species in pangenomic analyses.</title>
        <authorList>
            <person name="Tran T.H."/>
            <person name="Roberts A.Q."/>
            <person name="Escapa I.F."/>
            <person name="Gao W."/>
            <person name="Conlan S."/>
            <person name="Kong H."/>
            <person name="Segre J.A."/>
            <person name="Kelly M.S."/>
            <person name="Lemon K.P."/>
        </authorList>
    </citation>
    <scope>NUCLEOTIDE SEQUENCE</scope>
    <source>
        <strain evidence="3">KPL2654</strain>
    </source>
</reference>
<evidence type="ECO:0000313" key="3">
    <source>
        <dbReference type="EMBL" id="MDK4324930.1"/>
    </source>
</evidence>
<organism evidence="3 4">
    <name type="scientific">Corynebacterium propinquum</name>
    <dbReference type="NCBI Taxonomy" id="43769"/>
    <lineage>
        <taxon>Bacteria</taxon>
        <taxon>Bacillati</taxon>
        <taxon>Actinomycetota</taxon>
        <taxon>Actinomycetes</taxon>
        <taxon>Mycobacteriales</taxon>
        <taxon>Corynebacteriaceae</taxon>
        <taxon>Corynebacterium</taxon>
    </lineage>
</organism>
<comment type="caution">
    <text evidence="3">The sequence shown here is derived from an EMBL/GenBank/DDBJ whole genome shotgun (WGS) entry which is preliminary data.</text>
</comment>
<accession>A0AAP4BRB2</accession>